<comment type="caution">
    <text evidence="9">The sequence shown here is derived from an EMBL/GenBank/DDBJ whole genome shotgun (WGS) entry which is preliminary data.</text>
</comment>
<dbReference type="RefSeq" id="WP_169074789.1">
    <property type="nucleotide sequence ID" value="NZ_JABBXH010000002.1"/>
</dbReference>
<feature type="domain" description="Metallo-beta-lactamase" evidence="8">
    <location>
        <begin position="13"/>
        <end position="171"/>
    </location>
</feature>
<dbReference type="SMART" id="SM00849">
    <property type="entry name" value="Lactamase_B"/>
    <property type="match status" value="1"/>
</dbReference>
<feature type="binding site" evidence="7">
    <location>
        <position position="116"/>
    </location>
    <ligand>
        <name>Zn(2+)</name>
        <dbReference type="ChEBI" id="CHEBI:29105"/>
        <label>1</label>
    </ligand>
</feature>
<protein>
    <recommendedName>
        <fullName evidence="7">Hydroxyacylglutathione hydrolase</fullName>
        <ecNumber evidence="7">3.1.2.6</ecNumber>
    </recommendedName>
    <alternativeName>
        <fullName evidence="7">Glyoxalase II</fullName>
        <shortName evidence="7">Glx II</shortName>
    </alternativeName>
</protein>
<comment type="function">
    <text evidence="7">Thiolesterase that catalyzes the hydrolysis of S-D-lactoyl-glutathione to form glutathione and D-lactic acid.</text>
</comment>
<dbReference type="NCBIfam" id="TIGR03413">
    <property type="entry name" value="GSH_gloB"/>
    <property type="match status" value="1"/>
</dbReference>
<feature type="binding site" evidence="7">
    <location>
        <position position="133"/>
    </location>
    <ligand>
        <name>Zn(2+)</name>
        <dbReference type="ChEBI" id="CHEBI:29105"/>
        <label>2</label>
    </ligand>
</feature>
<evidence type="ECO:0000256" key="1">
    <source>
        <dbReference type="ARBA" id="ARBA00001623"/>
    </source>
</evidence>
<evidence type="ECO:0000256" key="6">
    <source>
        <dbReference type="ARBA" id="ARBA00022833"/>
    </source>
</evidence>
<dbReference type="EC" id="3.1.2.6" evidence="7"/>
<feature type="binding site" evidence="7">
    <location>
        <position position="56"/>
    </location>
    <ligand>
        <name>Zn(2+)</name>
        <dbReference type="ChEBI" id="CHEBI:29105"/>
        <label>1</label>
    </ligand>
</feature>
<comment type="pathway">
    <text evidence="2 7">Secondary metabolite metabolism; methylglyoxal degradation; (R)-lactate from methylglyoxal: step 2/2.</text>
</comment>
<evidence type="ECO:0000256" key="2">
    <source>
        <dbReference type="ARBA" id="ARBA00004963"/>
    </source>
</evidence>
<feature type="binding site" evidence="7">
    <location>
        <position position="133"/>
    </location>
    <ligand>
        <name>Zn(2+)</name>
        <dbReference type="ChEBI" id="CHEBI:29105"/>
        <label>1</label>
    </ligand>
</feature>
<organism evidence="9 10">
    <name type="scientific">Thalassotalea algicola</name>
    <dbReference type="NCBI Taxonomy" id="2716224"/>
    <lineage>
        <taxon>Bacteria</taxon>
        <taxon>Pseudomonadati</taxon>
        <taxon>Pseudomonadota</taxon>
        <taxon>Gammaproteobacteria</taxon>
        <taxon>Alteromonadales</taxon>
        <taxon>Colwelliaceae</taxon>
        <taxon>Thalassotalea</taxon>
    </lineage>
</organism>
<dbReference type="InterPro" id="IPR017782">
    <property type="entry name" value="Hydroxyacylglutathione_Hdrlase"/>
</dbReference>
<comment type="catalytic activity">
    <reaction evidence="1 7">
        <text>an S-(2-hydroxyacyl)glutathione + H2O = a 2-hydroxy carboxylate + glutathione + H(+)</text>
        <dbReference type="Rhea" id="RHEA:21864"/>
        <dbReference type="ChEBI" id="CHEBI:15377"/>
        <dbReference type="ChEBI" id="CHEBI:15378"/>
        <dbReference type="ChEBI" id="CHEBI:57925"/>
        <dbReference type="ChEBI" id="CHEBI:58896"/>
        <dbReference type="ChEBI" id="CHEBI:71261"/>
        <dbReference type="EC" id="3.1.2.6"/>
    </reaction>
</comment>
<dbReference type="Gene3D" id="3.60.15.10">
    <property type="entry name" value="Ribonuclease Z/Hydroxyacylglutathione hydrolase-like"/>
    <property type="match status" value="1"/>
</dbReference>
<evidence type="ECO:0000256" key="7">
    <source>
        <dbReference type="HAMAP-Rule" id="MF_01374"/>
    </source>
</evidence>
<dbReference type="PIRSF" id="PIRSF005457">
    <property type="entry name" value="Glx"/>
    <property type="match status" value="1"/>
</dbReference>
<feature type="binding site" evidence="7">
    <location>
        <position position="171"/>
    </location>
    <ligand>
        <name>Zn(2+)</name>
        <dbReference type="ChEBI" id="CHEBI:29105"/>
        <label>2</label>
    </ligand>
</feature>
<dbReference type="Pfam" id="PF00753">
    <property type="entry name" value="Lactamase_B"/>
    <property type="match status" value="1"/>
</dbReference>
<dbReference type="InterPro" id="IPR036866">
    <property type="entry name" value="RibonucZ/Hydroxyglut_hydro"/>
</dbReference>
<dbReference type="InterPro" id="IPR032282">
    <property type="entry name" value="HAGH_C"/>
</dbReference>
<sequence length="259" mass="28950">MTINITPIHAFNDNYIWAITEASSDKAALVDPGQAQPCIEFLENNQLKLTTILVTHHHPDHVGAINELIALYGEDISVYGPANESIPQCTHKLKEGDKVSIKGIDLSLSVLDVPGHTSGHIVYFSDSLLFCGDTLFSGGCGRLFEGTAEQMHHSLNKLKQLPANTQVYCAHEYTLANLHFALAVEPENSELLAYFKQVQEDRLDKKSTIPTNLSRELCINPFLRCDNENVKHAAERFTENSIKSEVDVFAAIRRWKDEF</sequence>
<comment type="similarity">
    <text evidence="3 7">Belongs to the metallo-beta-lactamase superfamily. Glyoxalase II family.</text>
</comment>
<name>A0A7Y0LBH9_9GAMM</name>
<proteinExistence type="inferred from homology"/>
<comment type="subunit">
    <text evidence="7">Monomer.</text>
</comment>
<reference evidence="9 10" key="1">
    <citation type="submission" date="2020-04" db="EMBL/GenBank/DDBJ databases">
        <title>Thalassotalea sp. M1531, isolated from the surface of marine red alga.</title>
        <authorList>
            <person name="Pang L."/>
            <person name="Lu D.-C."/>
        </authorList>
    </citation>
    <scope>NUCLEOTIDE SEQUENCE [LARGE SCALE GENOMIC DNA]</scope>
    <source>
        <strain evidence="9 10">M1531</strain>
    </source>
</reference>
<dbReference type="GO" id="GO:0019243">
    <property type="term" value="P:methylglyoxal catabolic process to D-lactate via S-lactoyl-glutathione"/>
    <property type="evidence" value="ECO:0007669"/>
    <property type="project" value="UniProtKB-UniRule"/>
</dbReference>
<gene>
    <name evidence="7 9" type="primary">gloB</name>
    <name evidence="9" type="ORF">HII17_07890</name>
</gene>
<accession>A0A7Y0LBH9</accession>
<dbReference type="GO" id="GO:0004416">
    <property type="term" value="F:hydroxyacylglutathione hydrolase activity"/>
    <property type="evidence" value="ECO:0007669"/>
    <property type="project" value="UniProtKB-UniRule"/>
</dbReference>
<dbReference type="AlphaFoldDB" id="A0A7Y0LBH9"/>
<dbReference type="GO" id="GO:0046872">
    <property type="term" value="F:metal ion binding"/>
    <property type="evidence" value="ECO:0007669"/>
    <property type="project" value="UniProtKB-KW"/>
</dbReference>
<dbReference type="PANTHER" id="PTHR43705:SF1">
    <property type="entry name" value="HYDROXYACYLGLUTATHIONE HYDROLASE GLOB"/>
    <property type="match status" value="1"/>
</dbReference>
<evidence type="ECO:0000256" key="5">
    <source>
        <dbReference type="ARBA" id="ARBA00022801"/>
    </source>
</evidence>
<dbReference type="PANTHER" id="PTHR43705">
    <property type="entry name" value="HYDROXYACYLGLUTATHIONE HYDROLASE"/>
    <property type="match status" value="1"/>
</dbReference>
<keyword evidence="6 7" id="KW-0862">Zinc</keyword>
<keyword evidence="4 7" id="KW-0479">Metal-binding</keyword>
<dbReference type="Pfam" id="PF16123">
    <property type="entry name" value="HAGH_C"/>
    <property type="match status" value="1"/>
</dbReference>
<dbReference type="EMBL" id="JABBXH010000002">
    <property type="protein sequence ID" value="NMP31479.1"/>
    <property type="molecule type" value="Genomic_DNA"/>
</dbReference>
<evidence type="ECO:0000313" key="10">
    <source>
        <dbReference type="Proteomes" id="UP000568664"/>
    </source>
</evidence>
<dbReference type="HAMAP" id="MF_01374">
    <property type="entry name" value="Glyoxalase_2"/>
    <property type="match status" value="1"/>
</dbReference>
<feature type="binding site" evidence="7">
    <location>
        <position position="58"/>
    </location>
    <ligand>
        <name>Zn(2+)</name>
        <dbReference type="ChEBI" id="CHEBI:29105"/>
        <label>1</label>
    </ligand>
</feature>
<evidence type="ECO:0000259" key="8">
    <source>
        <dbReference type="SMART" id="SM00849"/>
    </source>
</evidence>
<dbReference type="SUPFAM" id="SSF56281">
    <property type="entry name" value="Metallo-hydrolase/oxidoreductase"/>
    <property type="match status" value="1"/>
</dbReference>
<dbReference type="UniPathway" id="UPA00619">
    <property type="reaction ID" value="UER00676"/>
</dbReference>
<evidence type="ECO:0000313" key="9">
    <source>
        <dbReference type="EMBL" id="NMP31479.1"/>
    </source>
</evidence>
<keyword evidence="5 7" id="KW-0378">Hydrolase</keyword>
<dbReference type="CDD" id="cd07723">
    <property type="entry name" value="hydroxyacylglutathione_hydrolase_MBL-fold"/>
    <property type="match status" value="1"/>
</dbReference>
<evidence type="ECO:0000256" key="3">
    <source>
        <dbReference type="ARBA" id="ARBA00006759"/>
    </source>
</evidence>
<dbReference type="InterPro" id="IPR001279">
    <property type="entry name" value="Metallo-B-lactamas"/>
</dbReference>
<comment type="cofactor">
    <cofactor evidence="7">
        <name>Zn(2+)</name>
        <dbReference type="ChEBI" id="CHEBI:29105"/>
    </cofactor>
    <text evidence="7">Binds 2 Zn(2+) ions per subunit.</text>
</comment>
<feature type="binding site" evidence="7">
    <location>
        <position position="61"/>
    </location>
    <ligand>
        <name>Zn(2+)</name>
        <dbReference type="ChEBI" id="CHEBI:29105"/>
        <label>2</label>
    </ligand>
</feature>
<feature type="binding site" evidence="7">
    <location>
        <position position="60"/>
    </location>
    <ligand>
        <name>Zn(2+)</name>
        <dbReference type="ChEBI" id="CHEBI:29105"/>
        <label>2</label>
    </ligand>
</feature>
<dbReference type="InterPro" id="IPR050110">
    <property type="entry name" value="Glyoxalase_II_hydrolase"/>
</dbReference>
<dbReference type="Proteomes" id="UP000568664">
    <property type="component" value="Unassembled WGS sequence"/>
</dbReference>
<keyword evidence="10" id="KW-1185">Reference proteome</keyword>
<evidence type="ECO:0000256" key="4">
    <source>
        <dbReference type="ARBA" id="ARBA00022723"/>
    </source>
</evidence>
<dbReference type="InterPro" id="IPR035680">
    <property type="entry name" value="Clx_II_MBL"/>
</dbReference>